<comment type="function">
    <text evidence="4">Catalyzes the dehydration of chorismate into 3-[(1-carboxyvinyl)oxy]benzoate, a step in the biosynthesis of menaquinone (MK, vitamin K2).</text>
</comment>
<dbReference type="CDD" id="cd13634">
    <property type="entry name" value="PBP2_Sco4506"/>
    <property type="match status" value="1"/>
</dbReference>
<dbReference type="Pfam" id="PF02621">
    <property type="entry name" value="VitK2_biosynth"/>
    <property type="match status" value="1"/>
</dbReference>
<evidence type="ECO:0000313" key="6">
    <source>
        <dbReference type="Proteomes" id="UP000325286"/>
    </source>
</evidence>
<keyword evidence="6" id="KW-1185">Reference proteome</keyword>
<dbReference type="GO" id="GO:0016836">
    <property type="term" value="F:hydro-lyase activity"/>
    <property type="evidence" value="ECO:0007669"/>
    <property type="project" value="UniProtKB-UniRule"/>
</dbReference>
<keyword evidence="3 4" id="KW-0456">Lyase</keyword>
<protein>
    <recommendedName>
        <fullName evidence="4">Chorismate dehydratase</fullName>
        <ecNumber evidence="4">4.2.1.151</ecNumber>
    </recommendedName>
    <alternativeName>
        <fullName evidence="4">Menaquinone biosynthetic enzyme MqnA</fullName>
    </alternativeName>
</protein>
<evidence type="ECO:0000256" key="4">
    <source>
        <dbReference type="HAMAP-Rule" id="MF_00995"/>
    </source>
</evidence>
<comment type="pathway">
    <text evidence="1 4">Quinol/quinone metabolism; menaquinone biosynthesis.</text>
</comment>
<dbReference type="GO" id="GO:0009234">
    <property type="term" value="P:menaquinone biosynthetic process"/>
    <property type="evidence" value="ECO:0007669"/>
    <property type="project" value="UniProtKB-UniRule"/>
</dbReference>
<proteinExistence type="inferred from homology"/>
<evidence type="ECO:0000256" key="2">
    <source>
        <dbReference type="ARBA" id="ARBA00022428"/>
    </source>
</evidence>
<comment type="similarity">
    <text evidence="4">Belongs to the MqnA/MqnD family. MqnA subfamily.</text>
</comment>
<name>A0A5B9QVZ5_9BACT</name>
<dbReference type="Proteomes" id="UP000325286">
    <property type="component" value="Chromosome"/>
</dbReference>
<dbReference type="EMBL" id="CP042914">
    <property type="protein sequence ID" value="QEG41950.1"/>
    <property type="molecule type" value="Genomic_DNA"/>
</dbReference>
<dbReference type="OrthoDB" id="9810112at2"/>
<evidence type="ECO:0000313" key="5">
    <source>
        <dbReference type="EMBL" id="QEG41950.1"/>
    </source>
</evidence>
<organism evidence="5 6">
    <name type="scientific">Roseimaritima ulvae</name>
    <dbReference type="NCBI Taxonomy" id="980254"/>
    <lineage>
        <taxon>Bacteria</taxon>
        <taxon>Pseudomonadati</taxon>
        <taxon>Planctomycetota</taxon>
        <taxon>Planctomycetia</taxon>
        <taxon>Pirellulales</taxon>
        <taxon>Pirellulaceae</taxon>
        <taxon>Roseimaritima</taxon>
    </lineage>
</organism>
<dbReference type="HAMAP" id="MF_00995">
    <property type="entry name" value="MqnA"/>
    <property type="match status" value="1"/>
</dbReference>
<evidence type="ECO:0000256" key="3">
    <source>
        <dbReference type="ARBA" id="ARBA00023239"/>
    </source>
</evidence>
<dbReference type="InterPro" id="IPR003773">
    <property type="entry name" value="Menaquinone_biosynth"/>
</dbReference>
<gene>
    <name evidence="4 5" type="primary">mqnA</name>
    <name evidence="5" type="ORF">UC8_39790</name>
</gene>
<dbReference type="UniPathway" id="UPA00079"/>
<dbReference type="KEGG" id="rul:UC8_39790"/>
<dbReference type="InterPro" id="IPR030868">
    <property type="entry name" value="MqnA"/>
</dbReference>
<dbReference type="AlphaFoldDB" id="A0A5B9QVZ5"/>
<dbReference type="PANTHER" id="PTHR37690:SF1">
    <property type="entry name" value="CHORISMATE DEHYDRATASE"/>
    <property type="match status" value="1"/>
</dbReference>
<accession>A0A5B9QVZ5</accession>
<reference evidence="5 6" key="1">
    <citation type="submission" date="2019-08" db="EMBL/GenBank/DDBJ databases">
        <title>Deep-cultivation of Planctomycetes and their phenomic and genomic characterization uncovers novel biology.</title>
        <authorList>
            <person name="Wiegand S."/>
            <person name="Jogler M."/>
            <person name="Boedeker C."/>
            <person name="Pinto D."/>
            <person name="Vollmers J."/>
            <person name="Rivas-Marin E."/>
            <person name="Kohn T."/>
            <person name="Peeters S.H."/>
            <person name="Heuer A."/>
            <person name="Rast P."/>
            <person name="Oberbeckmann S."/>
            <person name="Bunk B."/>
            <person name="Jeske O."/>
            <person name="Meyerdierks A."/>
            <person name="Storesund J.E."/>
            <person name="Kallscheuer N."/>
            <person name="Luecker S."/>
            <person name="Lage O.M."/>
            <person name="Pohl T."/>
            <person name="Merkel B.J."/>
            <person name="Hornburger P."/>
            <person name="Mueller R.-W."/>
            <person name="Bruemmer F."/>
            <person name="Labrenz M."/>
            <person name="Spormann A.M."/>
            <person name="Op den Camp H."/>
            <person name="Overmann J."/>
            <person name="Amann R."/>
            <person name="Jetten M.S.M."/>
            <person name="Mascher T."/>
            <person name="Medema M.H."/>
            <person name="Devos D.P."/>
            <person name="Kaster A.-K."/>
            <person name="Ovreas L."/>
            <person name="Rohde M."/>
            <person name="Galperin M.Y."/>
            <person name="Jogler C."/>
        </authorList>
    </citation>
    <scope>NUCLEOTIDE SEQUENCE [LARGE SCALE GENOMIC DNA]</scope>
    <source>
        <strain evidence="5 6">UC8</strain>
    </source>
</reference>
<dbReference type="RefSeq" id="WP_068141396.1">
    <property type="nucleotide sequence ID" value="NZ_CP042914.1"/>
</dbReference>
<evidence type="ECO:0000256" key="1">
    <source>
        <dbReference type="ARBA" id="ARBA00004863"/>
    </source>
</evidence>
<sequence>MLRIGAVSYLNTRPLVYGLAQRLAGLGQLSFNLPSRLADDLAAGRLDVALIPSIEYFRGVGQQIVSDAVIACRGPVWSVRLLSRVPIGEIRCLALDEGSRTSAALVRILLAEQYGLHPETVPLPMESDPDTIDADAVLLIGDRAMHPAAGVYHEIWDLGDRWCRWTELPFVFAMWVARQDVDVSQLAPILSAARDEGLQQLAEIAGREAGGHGLTTPDLHHYFAHHLHFRLGAEEQAGLHRYQRHAAKLGLIANQRELVFQ</sequence>
<dbReference type="Gene3D" id="3.40.190.10">
    <property type="entry name" value="Periplasmic binding protein-like II"/>
    <property type="match status" value="2"/>
</dbReference>
<dbReference type="PANTHER" id="PTHR37690">
    <property type="entry name" value="CHORISMATE DEHYDRATASE"/>
    <property type="match status" value="1"/>
</dbReference>
<dbReference type="SUPFAM" id="SSF53850">
    <property type="entry name" value="Periplasmic binding protein-like II"/>
    <property type="match status" value="1"/>
</dbReference>
<comment type="catalytic activity">
    <reaction evidence="4">
        <text>chorismate = 3-[(1-carboxyvinyl)-oxy]benzoate + H2O</text>
        <dbReference type="Rhea" id="RHEA:40051"/>
        <dbReference type="ChEBI" id="CHEBI:15377"/>
        <dbReference type="ChEBI" id="CHEBI:29748"/>
        <dbReference type="ChEBI" id="CHEBI:76981"/>
        <dbReference type="EC" id="4.2.1.151"/>
    </reaction>
</comment>
<dbReference type="EC" id="4.2.1.151" evidence="4"/>
<keyword evidence="2 4" id="KW-0474">Menaquinone biosynthesis</keyword>